<feature type="region of interest" description="Disordered" evidence="1">
    <location>
        <begin position="1"/>
        <end position="53"/>
    </location>
</feature>
<dbReference type="AlphaFoldDB" id="A0A3S4GHE0"/>
<feature type="compositionally biased region" description="Basic and acidic residues" evidence="1">
    <location>
        <begin position="37"/>
        <end position="52"/>
    </location>
</feature>
<evidence type="ECO:0000313" key="2">
    <source>
        <dbReference type="EMBL" id="VDS04549.1"/>
    </source>
</evidence>
<accession>A0A3S4GHE0</accession>
<sequence length="67" mass="7291">MMFWNKTPSSGAVGHLLPKREKNGSARASYSSPSRGEGARRAGEGDFTEHDCPIWNDIQRALDGASK</sequence>
<gene>
    <name evidence="2" type="ORF">DEVEQU_01687</name>
</gene>
<evidence type="ECO:0000256" key="1">
    <source>
        <dbReference type="SAM" id="MobiDB-lite"/>
    </source>
</evidence>
<proteinExistence type="predicted"/>
<evidence type="ECO:0000313" key="3">
    <source>
        <dbReference type="Proteomes" id="UP000268844"/>
    </source>
</evidence>
<dbReference type="Proteomes" id="UP000268844">
    <property type="component" value="Unassembled WGS sequence"/>
</dbReference>
<reference evidence="2 3" key="1">
    <citation type="submission" date="2018-12" db="EMBL/GenBank/DDBJ databases">
        <authorList>
            <person name="Criscuolo A."/>
        </authorList>
    </citation>
    <scope>NUCLEOTIDE SEQUENCE [LARGE SCALE GENOMIC DNA]</scope>
    <source>
        <strain evidence="2">ACIP1116281</strain>
    </source>
</reference>
<feature type="compositionally biased region" description="Polar residues" evidence="1">
    <location>
        <begin position="1"/>
        <end position="10"/>
    </location>
</feature>
<organism evidence="2 3">
    <name type="scientific">Devosia equisanguinis</name>
    <dbReference type="NCBI Taxonomy" id="2490941"/>
    <lineage>
        <taxon>Bacteria</taxon>
        <taxon>Pseudomonadati</taxon>
        <taxon>Pseudomonadota</taxon>
        <taxon>Alphaproteobacteria</taxon>
        <taxon>Hyphomicrobiales</taxon>
        <taxon>Devosiaceae</taxon>
        <taxon>Devosia</taxon>
    </lineage>
</organism>
<name>A0A3S4GHE0_9HYPH</name>
<keyword evidence="3" id="KW-1185">Reference proteome</keyword>
<dbReference type="EMBL" id="UZWD01000023">
    <property type="protein sequence ID" value="VDS04549.1"/>
    <property type="molecule type" value="Genomic_DNA"/>
</dbReference>
<protein>
    <submittedName>
        <fullName evidence="2">Uncharacterized protein</fullName>
    </submittedName>
</protein>